<keyword evidence="4" id="KW-1185">Reference proteome</keyword>
<dbReference type="PANTHER" id="PTHR21600:SF87">
    <property type="entry name" value="RNA PSEUDOURIDYLATE SYNTHASE DOMAIN-CONTAINING PROTEIN 1"/>
    <property type="match status" value="1"/>
</dbReference>
<evidence type="ECO:0000259" key="3">
    <source>
        <dbReference type="Pfam" id="PF00849"/>
    </source>
</evidence>
<feature type="compositionally biased region" description="Pro residues" evidence="2">
    <location>
        <begin position="256"/>
        <end position="275"/>
    </location>
</feature>
<dbReference type="InterPro" id="IPR006145">
    <property type="entry name" value="PsdUridine_synth_RsuA/RluA"/>
</dbReference>
<dbReference type="Proteomes" id="UP000248484">
    <property type="component" value="Chromosome 14"/>
</dbReference>
<dbReference type="CDD" id="cd02869">
    <property type="entry name" value="PseudoU_synth_RluA_like"/>
    <property type="match status" value="1"/>
</dbReference>
<dbReference type="SUPFAM" id="SSF55120">
    <property type="entry name" value="Pseudouridine synthase"/>
    <property type="match status" value="1"/>
</dbReference>
<dbReference type="GO" id="GO:0009982">
    <property type="term" value="F:pseudouridine synthase activity"/>
    <property type="evidence" value="ECO:0007669"/>
    <property type="project" value="InterPro"/>
</dbReference>
<dbReference type="RefSeq" id="XP_028355443.1">
    <property type="nucleotide sequence ID" value="XM_028499642.2"/>
</dbReference>
<feature type="domain" description="Pseudouridine synthase RsuA/RluA-like" evidence="3">
    <location>
        <begin position="17"/>
        <end position="169"/>
    </location>
</feature>
<feature type="region of interest" description="Disordered" evidence="2">
    <location>
        <begin position="244"/>
        <end position="299"/>
    </location>
</feature>
<dbReference type="GO" id="GO:0003723">
    <property type="term" value="F:RNA binding"/>
    <property type="evidence" value="ECO:0007669"/>
    <property type="project" value="InterPro"/>
</dbReference>
<dbReference type="GeneID" id="102977731"/>
<dbReference type="InterPro" id="IPR050188">
    <property type="entry name" value="RluA_PseudoU_synthase"/>
</dbReference>
<dbReference type="AlphaFoldDB" id="A0A455C6D4"/>
<reference evidence="5" key="1">
    <citation type="submission" date="2025-08" db="UniProtKB">
        <authorList>
            <consortium name="RefSeq"/>
        </authorList>
    </citation>
    <scope>IDENTIFICATION</scope>
    <source>
        <tissue evidence="5">Muscle</tissue>
    </source>
</reference>
<dbReference type="CTD" id="113000"/>
<evidence type="ECO:0000256" key="1">
    <source>
        <dbReference type="ARBA" id="ARBA00010876"/>
    </source>
</evidence>
<dbReference type="GO" id="GO:0000455">
    <property type="term" value="P:enzyme-directed rRNA pseudouridine synthesis"/>
    <property type="evidence" value="ECO:0007669"/>
    <property type="project" value="TreeGrafter"/>
</dbReference>
<proteinExistence type="inferred from homology"/>
<comment type="similarity">
    <text evidence="1">Belongs to the pseudouridine synthase RluA family.</text>
</comment>
<dbReference type="Pfam" id="PF00849">
    <property type="entry name" value="PseudoU_synth_2"/>
    <property type="match status" value="1"/>
</dbReference>
<gene>
    <name evidence="5" type="primary">RPUSD1</name>
</gene>
<name>A0A455C6D4_PHYMC</name>
<sequence length="299" mass="33351">MEPGSVENLCVVYRSRDFLVVNKHWDVRIDSKAWWETLTLQKQLRHRFPELADPDTCYGFRFCHQLDFSTSGALCVALNKAAAGSAYRCFKDRRVTKAYLALVRGHVQESRMTISYAIGKNSTEGRTHTMCIEGTQGCENPKPSLTELVVLEHGLYAGRTHQLRVHCSALGHPIVGDQTYGQASSQEDQPFRMMLHAFYLRIPTCTECVEACTLDPFVPTLDACWSPHTLVQPLDKLVQVLRAAPDPDPTEGGPRPCSPSTPLPGPGRPPPPPAKLPETEAQRASSLKWLSEWTLEPDN</sequence>
<protein>
    <submittedName>
        <fullName evidence="5">RNA pseudouridylate synthase domain-containing protein 1 isoform X3</fullName>
    </submittedName>
</protein>
<dbReference type="Gene3D" id="3.30.2350.10">
    <property type="entry name" value="Pseudouridine synthase"/>
    <property type="match status" value="1"/>
</dbReference>
<dbReference type="PANTHER" id="PTHR21600">
    <property type="entry name" value="MITOCHONDRIAL RNA PSEUDOURIDINE SYNTHASE"/>
    <property type="match status" value="1"/>
</dbReference>
<evidence type="ECO:0000313" key="4">
    <source>
        <dbReference type="Proteomes" id="UP000248484"/>
    </source>
</evidence>
<organism evidence="4 5">
    <name type="scientific">Physeter macrocephalus</name>
    <name type="common">Sperm whale</name>
    <name type="synonym">Physeter catodon</name>
    <dbReference type="NCBI Taxonomy" id="9755"/>
    <lineage>
        <taxon>Eukaryota</taxon>
        <taxon>Metazoa</taxon>
        <taxon>Chordata</taxon>
        <taxon>Craniata</taxon>
        <taxon>Vertebrata</taxon>
        <taxon>Euteleostomi</taxon>
        <taxon>Mammalia</taxon>
        <taxon>Eutheria</taxon>
        <taxon>Laurasiatheria</taxon>
        <taxon>Artiodactyla</taxon>
        <taxon>Whippomorpha</taxon>
        <taxon>Cetacea</taxon>
        <taxon>Odontoceti</taxon>
        <taxon>Physeteridae</taxon>
        <taxon>Physeter</taxon>
    </lineage>
</organism>
<evidence type="ECO:0000256" key="2">
    <source>
        <dbReference type="SAM" id="MobiDB-lite"/>
    </source>
</evidence>
<evidence type="ECO:0000313" key="5">
    <source>
        <dbReference type="RefSeq" id="XP_028355443.1"/>
    </source>
</evidence>
<accession>A0A455C6D4</accession>
<dbReference type="InterPro" id="IPR020103">
    <property type="entry name" value="PsdUridine_synth_cat_dom_sf"/>
</dbReference>